<dbReference type="Gene3D" id="3.40.50.1820">
    <property type="entry name" value="alpha/beta hydrolase"/>
    <property type="match status" value="1"/>
</dbReference>
<organism evidence="3 4">
    <name type="scientific">Vogesella aquatica</name>
    <dbReference type="NCBI Taxonomy" id="2984206"/>
    <lineage>
        <taxon>Bacteria</taxon>
        <taxon>Pseudomonadati</taxon>
        <taxon>Pseudomonadota</taxon>
        <taxon>Betaproteobacteria</taxon>
        <taxon>Neisseriales</taxon>
        <taxon>Chromobacteriaceae</taxon>
        <taxon>Vogesella</taxon>
    </lineage>
</organism>
<feature type="signal peptide" evidence="1">
    <location>
        <begin position="1"/>
        <end position="26"/>
    </location>
</feature>
<evidence type="ECO:0000313" key="3">
    <source>
        <dbReference type="EMBL" id="MDC7718311.1"/>
    </source>
</evidence>
<proteinExistence type="predicted"/>
<dbReference type="Proteomes" id="UP001219956">
    <property type="component" value="Unassembled WGS sequence"/>
</dbReference>
<reference evidence="3 4" key="1">
    <citation type="submission" date="2023-01" db="EMBL/GenBank/DDBJ databases">
        <title>Novel species of the genus Vogesella isolated from rivers.</title>
        <authorList>
            <person name="Lu H."/>
        </authorList>
    </citation>
    <scope>NUCLEOTIDE SEQUENCE [LARGE SCALE GENOMIC DNA]</scope>
    <source>
        <strain evidence="3 4">DC21W</strain>
    </source>
</reference>
<protein>
    <submittedName>
        <fullName evidence="3">Triacylglycerol lipase</fullName>
    </submittedName>
</protein>
<accession>A0ABT5J1F6</accession>
<dbReference type="InterPro" id="IPR029058">
    <property type="entry name" value="AB_hydrolase_fold"/>
</dbReference>
<evidence type="ECO:0000313" key="4">
    <source>
        <dbReference type="Proteomes" id="UP001219956"/>
    </source>
</evidence>
<sequence>MRKFIAARKMLAAAVLLAVGWQPASGMGTVPAASEASYAKTKYPIVLVHGVLGFDSLLGMDYFYGIPAELQRSGAQVYVAQVSPADSYEKRGEQLLAQVQRIVAMTGSQKVNLIGHSMGSPTARYVASVRPDLVASVTSVGGVNKGSKVADAMRGALPPGSVAESVAVAAGGALASLIRLFSTGSSLSQDELAALDALTTAGTLAFNRRHPQAIPATACGEGAYQVNGIHYFSWSGAQPYTNPLDVGDPLLAATSLVFGAEPNDGLVGTCSSHLGQVIRDNYRFNHLDETNMFFGLGNILETSPVTLFRQHANRLRNIGV</sequence>
<evidence type="ECO:0000259" key="2">
    <source>
        <dbReference type="Pfam" id="PF00561"/>
    </source>
</evidence>
<feature type="domain" description="AB hydrolase-1" evidence="2">
    <location>
        <begin position="43"/>
        <end position="289"/>
    </location>
</feature>
<keyword evidence="1" id="KW-0732">Signal</keyword>
<gene>
    <name evidence="3" type="ORF">PQU95_13930</name>
</gene>
<dbReference type="InterPro" id="IPR000073">
    <property type="entry name" value="AB_hydrolase_1"/>
</dbReference>
<dbReference type="EMBL" id="JAQQLF010000017">
    <property type="protein sequence ID" value="MDC7718311.1"/>
    <property type="molecule type" value="Genomic_DNA"/>
</dbReference>
<evidence type="ECO:0000256" key="1">
    <source>
        <dbReference type="SAM" id="SignalP"/>
    </source>
</evidence>
<dbReference type="RefSeq" id="WP_272752566.1">
    <property type="nucleotide sequence ID" value="NZ_JAQQLF010000017.1"/>
</dbReference>
<name>A0ABT5J1F6_9NEIS</name>
<dbReference type="SUPFAM" id="SSF53474">
    <property type="entry name" value="alpha/beta-Hydrolases"/>
    <property type="match status" value="1"/>
</dbReference>
<keyword evidence="4" id="KW-1185">Reference proteome</keyword>
<dbReference type="Pfam" id="PF00561">
    <property type="entry name" value="Abhydrolase_1"/>
    <property type="match status" value="1"/>
</dbReference>
<comment type="caution">
    <text evidence="3">The sequence shown here is derived from an EMBL/GenBank/DDBJ whole genome shotgun (WGS) entry which is preliminary data.</text>
</comment>
<feature type="chain" id="PRO_5047334089" evidence="1">
    <location>
        <begin position="27"/>
        <end position="320"/>
    </location>
</feature>